<organism evidence="7 8">
    <name type="scientific">Panicum virgatum</name>
    <name type="common">Blackwell switchgrass</name>
    <dbReference type="NCBI Taxonomy" id="38727"/>
    <lineage>
        <taxon>Eukaryota</taxon>
        <taxon>Viridiplantae</taxon>
        <taxon>Streptophyta</taxon>
        <taxon>Embryophyta</taxon>
        <taxon>Tracheophyta</taxon>
        <taxon>Spermatophyta</taxon>
        <taxon>Magnoliopsida</taxon>
        <taxon>Liliopsida</taxon>
        <taxon>Poales</taxon>
        <taxon>Poaceae</taxon>
        <taxon>PACMAD clade</taxon>
        <taxon>Panicoideae</taxon>
        <taxon>Panicodae</taxon>
        <taxon>Paniceae</taxon>
        <taxon>Panicinae</taxon>
        <taxon>Panicum</taxon>
        <taxon>Panicum sect. Hiantes</taxon>
    </lineage>
</organism>
<dbReference type="InterPro" id="IPR049883">
    <property type="entry name" value="NOTCH1_EGF-like"/>
</dbReference>
<evidence type="ECO:0000259" key="6">
    <source>
        <dbReference type="SMART" id="SM00179"/>
    </source>
</evidence>
<dbReference type="InterPro" id="IPR001881">
    <property type="entry name" value="EGF-like_Ca-bd_dom"/>
</dbReference>
<protein>
    <recommendedName>
        <fullName evidence="6">EGF-like calcium-binding domain-containing protein</fullName>
    </recommendedName>
</protein>
<evidence type="ECO:0000313" key="8">
    <source>
        <dbReference type="Proteomes" id="UP000823388"/>
    </source>
</evidence>
<dbReference type="CDD" id="cd00054">
    <property type="entry name" value="EGF_CA"/>
    <property type="match status" value="1"/>
</dbReference>
<keyword evidence="3 5" id="KW-0732">Signal</keyword>
<accession>A0A8T0PFU6</accession>
<keyword evidence="2" id="KW-0245">EGF-like domain</keyword>
<dbReference type="SMART" id="SM00179">
    <property type="entry name" value="EGF_CA"/>
    <property type="match status" value="1"/>
</dbReference>
<proteinExistence type="predicted"/>
<evidence type="ECO:0000256" key="3">
    <source>
        <dbReference type="ARBA" id="ARBA00022729"/>
    </source>
</evidence>
<gene>
    <name evidence="7" type="ORF">PVAP13_8KG085200</name>
</gene>
<evidence type="ECO:0000256" key="4">
    <source>
        <dbReference type="ARBA" id="ARBA00023157"/>
    </source>
</evidence>
<dbReference type="Proteomes" id="UP000823388">
    <property type="component" value="Chromosome 8K"/>
</dbReference>
<dbReference type="AlphaFoldDB" id="A0A8T0PFU6"/>
<dbReference type="GO" id="GO:0016020">
    <property type="term" value="C:membrane"/>
    <property type="evidence" value="ECO:0007669"/>
    <property type="project" value="UniProtKB-SubCell"/>
</dbReference>
<evidence type="ECO:0000313" key="7">
    <source>
        <dbReference type="EMBL" id="KAG2560773.1"/>
    </source>
</evidence>
<comment type="caution">
    <text evidence="7">The sequence shown here is derived from an EMBL/GenBank/DDBJ whole genome shotgun (WGS) entry which is preliminary data.</text>
</comment>
<name>A0A8T0PFU6_PANVG</name>
<dbReference type="InterPro" id="IPR025287">
    <property type="entry name" value="WAK_GUB"/>
</dbReference>
<evidence type="ECO:0000256" key="5">
    <source>
        <dbReference type="SAM" id="SignalP"/>
    </source>
</evidence>
<dbReference type="SUPFAM" id="SSF57196">
    <property type="entry name" value="EGF/Laminin"/>
    <property type="match status" value="1"/>
</dbReference>
<feature type="chain" id="PRO_5035757102" description="EGF-like calcium-binding domain-containing protein" evidence="5">
    <location>
        <begin position="26"/>
        <end position="422"/>
    </location>
</feature>
<evidence type="ECO:0000256" key="2">
    <source>
        <dbReference type="ARBA" id="ARBA00022536"/>
    </source>
</evidence>
<sequence>MMAPTSAAAVLFLAALMALQLSASASPPAPPIGQPGCNTTCGSVSVPYPFGFGHTHCYWPGLNLTCDTTHGGPPRLLLGDGTIRVTDIWVSGSEPTLRVVREGSLVNSSSTAAGGGGGWSASFGRGFTEHGYLLSFDNELVVFGCNVVATLLADGIGGPNSNNTAGRITGCASQCAKKFNSGGEFFIDTGDVEGVPSGDCSDGSSGCCRYPLTMPAPPTQVQAVQLYSGSDDAVEAAENQLPVNVFVAENGWIGNMSTRADEVGEVPFVLKWSVTRDLPPGPELDDRSRCADHVRRALCKSINSFCWNAIPGPGYTCQCEVGYDGNPYLAGAGGCKDINECDFSSEENGCFGECINTIGSMYCRCPHGTYGNPGVKGGCAKVNPTTGQYIHTRALDDNSCCVGVVISCTFSADDAPLPTVEL</sequence>
<dbReference type="EMBL" id="CM029051">
    <property type="protein sequence ID" value="KAG2560773.1"/>
    <property type="molecule type" value="Genomic_DNA"/>
</dbReference>
<dbReference type="Pfam" id="PF13947">
    <property type="entry name" value="GUB_WAK_bind"/>
    <property type="match status" value="1"/>
</dbReference>
<dbReference type="PANTHER" id="PTHR33491">
    <property type="entry name" value="OSJNBA0016N04.9 PROTEIN"/>
    <property type="match status" value="1"/>
</dbReference>
<comment type="subcellular location">
    <subcellularLocation>
        <location evidence="1">Membrane</location>
        <topology evidence="1">Single-pass membrane protein</topology>
    </subcellularLocation>
</comment>
<keyword evidence="4" id="KW-1015">Disulfide bond</keyword>
<feature type="domain" description="EGF-like calcium-binding" evidence="6">
    <location>
        <begin position="337"/>
        <end position="380"/>
    </location>
</feature>
<reference evidence="7" key="1">
    <citation type="submission" date="2020-05" db="EMBL/GenBank/DDBJ databases">
        <title>WGS assembly of Panicum virgatum.</title>
        <authorList>
            <person name="Lovell J.T."/>
            <person name="Jenkins J."/>
            <person name="Shu S."/>
            <person name="Juenger T.E."/>
            <person name="Schmutz J."/>
        </authorList>
    </citation>
    <scope>NUCLEOTIDE SEQUENCE</scope>
    <source>
        <strain evidence="7">AP13</strain>
    </source>
</reference>
<feature type="signal peptide" evidence="5">
    <location>
        <begin position="1"/>
        <end position="25"/>
    </location>
</feature>
<dbReference type="GO" id="GO:0005509">
    <property type="term" value="F:calcium ion binding"/>
    <property type="evidence" value="ECO:0007669"/>
    <property type="project" value="InterPro"/>
</dbReference>
<dbReference type="GO" id="GO:0030247">
    <property type="term" value="F:polysaccharide binding"/>
    <property type="evidence" value="ECO:0007669"/>
    <property type="project" value="InterPro"/>
</dbReference>
<keyword evidence="8" id="KW-1185">Reference proteome</keyword>
<dbReference type="Gene3D" id="2.10.25.10">
    <property type="entry name" value="Laminin"/>
    <property type="match status" value="1"/>
</dbReference>
<dbReference type="Pfam" id="PF07645">
    <property type="entry name" value="EGF_CA"/>
    <property type="match status" value="1"/>
</dbReference>
<evidence type="ECO:0000256" key="1">
    <source>
        <dbReference type="ARBA" id="ARBA00004167"/>
    </source>
</evidence>